<dbReference type="SUPFAM" id="SSF56053">
    <property type="entry name" value="Ribosomal protein L6"/>
    <property type="match status" value="2"/>
</dbReference>
<dbReference type="PROSITE" id="PS00700">
    <property type="entry name" value="RIBOSOMAL_L6_2"/>
    <property type="match status" value="1"/>
</dbReference>
<comment type="similarity">
    <text evidence="1">Belongs to the universal ribosomal protein uL6 family.</text>
</comment>
<feature type="domain" description="Large ribosomal subunit protein uL6 alpha-beta" evidence="4">
    <location>
        <begin position="98"/>
        <end position="177"/>
    </location>
</feature>
<evidence type="ECO:0000256" key="1">
    <source>
        <dbReference type="ARBA" id="ARBA00009356"/>
    </source>
</evidence>
<evidence type="ECO:0000259" key="4">
    <source>
        <dbReference type="Pfam" id="PF00347"/>
    </source>
</evidence>
<evidence type="ECO:0000313" key="6">
    <source>
        <dbReference type="Proteomes" id="UP000243348"/>
    </source>
</evidence>
<dbReference type="GO" id="GO:0019843">
    <property type="term" value="F:rRNA binding"/>
    <property type="evidence" value="ECO:0007669"/>
    <property type="project" value="InterPro"/>
</dbReference>
<dbReference type="InterPro" id="IPR036789">
    <property type="entry name" value="Ribosomal_uL6-like_a/b-dom_sf"/>
</dbReference>
<dbReference type="EMBL" id="CP003681">
    <property type="protein sequence ID" value="AFP65472.1"/>
    <property type="molecule type" value="Genomic_DNA"/>
</dbReference>
<protein>
    <submittedName>
        <fullName evidence="5">60S ribosomal protein L9</fullName>
    </submittedName>
</protein>
<geneLocation type="nucleomorph" evidence="5"/>
<dbReference type="GO" id="GO:0003735">
    <property type="term" value="F:structural constituent of ribosome"/>
    <property type="evidence" value="ECO:0007669"/>
    <property type="project" value="InterPro"/>
</dbReference>
<name>J7G1W9_9CRYP</name>
<dbReference type="InterPro" id="IPR002359">
    <property type="entry name" value="Ribosomal_uL6_CS2"/>
</dbReference>
<dbReference type="GO" id="GO:0022625">
    <property type="term" value="C:cytosolic large ribosomal subunit"/>
    <property type="evidence" value="ECO:0007669"/>
    <property type="project" value="TreeGrafter"/>
</dbReference>
<accession>J7G1W9</accession>
<dbReference type="InterPro" id="IPR020040">
    <property type="entry name" value="Ribosomal_uL6_a/b-dom"/>
</dbReference>
<keyword evidence="3" id="KW-0687">Ribonucleoprotein</keyword>
<dbReference type="Pfam" id="PF00347">
    <property type="entry name" value="Ribosomal_L6"/>
    <property type="match status" value="1"/>
</dbReference>
<organism evidence="5 6">
    <name type="scientific">Chroomonas mesostigmatica CCMP1168</name>
    <dbReference type="NCBI Taxonomy" id="1195612"/>
    <lineage>
        <taxon>Eukaryota</taxon>
        <taxon>Cryptophyceae</taxon>
        <taxon>Pyrenomonadales</taxon>
        <taxon>Chroomonadaceae</taxon>
        <taxon>Chroomonas</taxon>
    </lineage>
</organism>
<sequence>MKPILTNRLIQIPKGIKIKINARKIVVSGKFDYIINYYKHILVEIKKESKKKNIRLNVWFGDRKKIASLNTISSHITNLFIGVSSGFLYRMRSVYAHFPINIEIKEGGRMVEIRNFLGERRVRKINLPFQVKCEKNEKTKDEITLKGADIKLVSAGAASIQQLCLVKNKDIRKFLDGIYVSEKKN</sequence>
<dbReference type="PIRSF" id="PIRSF002162">
    <property type="entry name" value="Ribosomal_L6"/>
    <property type="match status" value="1"/>
</dbReference>
<proteinExistence type="inferred from homology"/>
<dbReference type="Gene3D" id="3.90.930.12">
    <property type="entry name" value="Ribosomal protein L6, alpha-beta domain"/>
    <property type="match status" value="2"/>
</dbReference>
<keyword evidence="2 5" id="KW-0689">Ribosomal protein</keyword>
<dbReference type="PANTHER" id="PTHR11655:SF16">
    <property type="entry name" value="60S RIBOSOMAL PROTEIN L9"/>
    <property type="match status" value="1"/>
</dbReference>
<dbReference type="Proteomes" id="UP000243348">
    <property type="component" value="Nucleomorph 2"/>
</dbReference>
<dbReference type="AlphaFoldDB" id="J7G1W9"/>
<dbReference type="GO" id="GO:0002181">
    <property type="term" value="P:cytoplasmic translation"/>
    <property type="evidence" value="ECO:0007669"/>
    <property type="project" value="TreeGrafter"/>
</dbReference>
<evidence type="ECO:0000256" key="3">
    <source>
        <dbReference type="ARBA" id="ARBA00023274"/>
    </source>
</evidence>
<dbReference type="InterPro" id="IPR000702">
    <property type="entry name" value="Ribosomal_uL6-like"/>
</dbReference>
<dbReference type="FunFam" id="3.90.930.12:FF:000003">
    <property type="entry name" value="60S ribosomal protein L9"/>
    <property type="match status" value="1"/>
</dbReference>
<reference evidence="5 6" key="1">
    <citation type="journal article" date="2012" name="Genome Biol. Evol.">
        <title>Nucleomorph genome sequence of the cryptophyte alga Chroomonas mesostigmatica CCMP1168 reveals lineage-specific gene loss and genome complexity.</title>
        <authorList>
            <person name="Moore C.E."/>
            <person name="Curtis B."/>
            <person name="Mills T."/>
            <person name="Tanifuji G."/>
            <person name="Archibald J.M."/>
        </authorList>
    </citation>
    <scope>NUCLEOTIDE SEQUENCE [LARGE SCALE GENOMIC DNA]</scope>
    <source>
        <strain evidence="5 6">CCMP1168</strain>
    </source>
</reference>
<evidence type="ECO:0000256" key="2">
    <source>
        <dbReference type="ARBA" id="ARBA00022980"/>
    </source>
</evidence>
<gene>
    <name evidence="5" type="primary">rpl9</name>
    <name evidence="5" type="ORF">CMESO_302</name>
</gene>
<dbReference type="PANTHER" id="PTHR11655">
    <property type="entry name" value="60S/50S RIBOSOMAL PROTEIN L6/L9"/>
    <property type="match status" value="1"/>
</dbReference>
<keyword evidence="5" id="KW-0542">Nucleomorph</keyword>
<evidence type="ECO:0000313" key="5">
    <source>
        <dbReference type="EMBL" id="AFP65472.1"/>
    </source>
</evidence>